<evidence type="ECO:0000313" key="2">
    <source>
        <dbReference type="EMBL" id="TKD12602.1"/>
    </source>
</evidence>
<dbReference type="Proteomes" id="UP000309215">
    <property type="component" value="Unassembled WGS sequence"/>
</dbReference>
<dbReference type="OrthoDB" id="5515310at2"/>
<protein>
    <recommendedName>
        <fullName evidence="4">Lipoprotein</fullName>
    </recommendedName>
</protein>
<evidence type="ECO:0000256" key="1">
    <source>
        <dbReference type="SAM" id="SignalP"/>
    </source>
</evidence>
<accession>A0A4U1JJD0</accession>
<gene>
    <name evidence="2" type="ORF">E8A74_02275</name>
</gene>
<evidence type="ECO:0008006" key="4">
    <source>
        <dbReference type="Google" id="ProtNLM"/>
    </source>
</evidence>
<comment type="caution">
    <text evidence="2">The sequence shown here is derived from an EMBL/GenBank/DDBJ whole genome shotgun (WGS) entry which is preliminary data.</text>
</comment>
<keyword evidence="3" id="KW-1185">Reference proteome</keyword>
<organism evidence="2 3">
    <name type="scientific">Polyangium fumosum</name>
    <dbReference type="NCBI Taxonomy" id="889272"/>
    <lineage>
        <taxon>Bacteria</taxon>
        <taxon>Pseudomonadati</taxon>
        <taxon>Myxococcota</taxon>
        <taxon>Polyangia</taxon>
        <taxon>Polyangiales</taxon>
        <taxon>Polyangiaceae</taxon>
        <taxon>Polyangium</taxon>
    </lineage>
</organism>
<keyword evidence="1" id="KW-0732">Signal</keyword>
<dbReference type="RefSeq" id="WP_136927239.1">
    <property type="nucleotide sequence ID" value="NZ_SSMQ01000002.1"/>
</dbReference>
<dbReference type="EMBL" id="SSMQ01000002">
    <property type="protein sequence ID" value="TKD12602.1"/>
    <property type="molecule type" value="Genomic_DNA"/>
</dbReference>
<reference evidence="2 3" key="1">
    <citation type="submission" date="2019-04" db="EMBL/GenBank/DDBJ databases">
        <authorList>
            <person name="Li Y."/>
            <person name="Wang J."/>
        </authorList>
    </citation>
    <scope>NUCLEOTIDE SEQUENCE [LARGE SCALE GENOMIC DNA]</scope>
    <source>
        <strain evidence="2 3">DSM 14668</strain>
    </source>
</reference>
<sequence length="161" mass="16528">MKNLRALPALLLGLSSLLVGCIGENEDVVFVEPRIEAPTVDVKVGVLGATLTGSFKLTLVLGPRASGPSTVQIGAVAITDAPNQQSLVSGLSLVSTTPFPVTVQPDSEVTIDFELDKIIPEGTVDTLCLPAGIRIAGTLQDSLQVGATSVASDVFNPTGCM</sequence>
<feature type="signal peptide" evidence="1">
    <location>
        <begin position="1"/>
        <end position="21"/>
    </location>
</feature>
<dbReference type="AlphaFoldDB" id="A0A4U1JJD0"/>
<feature type="chain" id="PRO_5020322225" description="Lipoprotein" evidence="1">
    <location>
        <begin position="22"/>
        <end position="161"/>
    </location>
</feature>
<dbReference type="PROSITE" id="PS51257">
    <property type="entry name" value="PROKAR_LIPOPROTEIN"/>
    <property type="match status" value="1"/>
</dbReference>
<proteinExistence type="predicted"/>
<name>A0A4U1JJD0_9BACT</name>
<evidence type="ECO:0000313" key="3">
    <source>
        <dbReference type="Proteomes" id="UP000309215"/>
    </source>
</evidence>